<sequence>MSAISRELANALHNNPNAPPPGGRILLCLSESDVTKKDLKANLDDFFDGNLKIEEMAAEELIEEAEKEAKAANCQQQFDGIICSNVFTGQKVGIPSGEKRIQKL</sequence>
<evidence type="ECO:0000313" key="4">
    <source>
        <dbReference type="EMBL" id="KAL3115569.1"/>
    </source>
</evidence>
<dbReference type="AlphaFoldDB" id="A0ABD2LCQ4"/>
<accession>A0ABD2LCQ4</accession>
<dbReference type="EMBL" id="JBICBT010000377">
    <property type="protein sequence ID" value="KAL3115569.1"/>
    <property type="molecule type" value="Genomic_DNA"/>
</dbReference>
<reference evidence="3 5" key="1">
    <citation type="submission" date="2024-10" db="EMBL/GenBank/DDBJ databases">
        <authorList>
            <person name="Kim D."/>
        </authorList>
    </citation>
    <scope>NUCLEOTIDE SEQUENCE [LARGE SCALE GENOMIC DNA]</scope>
    <source>
        <strain evidence="3">BH-2024</strain>
    </source>
</reference>
<organism evidence="3 5">
    <name type="scientific">Heterodera trifolii</name>
    <dbReference type="NCBI Taxonomy" id="157864"/>
    <lineage>
        <taxon>Eukaryota</taxon>
        <taxon>Metazoa</taxon>
        <taxon>Ecdysozoa</taxon>
        <taxon>Nematoda</taxon>
        <taxon>Chromadorea</taxon>
        <taxon>Rhabditida</taxon>
        <taxon>Tylenchina</taxon>
        <taxon>Tylenchomorpha</taxon>
        <taxon>Tylenchoidea</taxon>
        <taxon>Heteroderidae</taxon>
        <taxon>Heteroderinae</taxon>
        <taxon>Heterodera</taxon>
    </lineage>
</organism>
<dbReference type="EMBL" id="JBICBT010001002">
    <property type="protein sequence ID" value="KAL3088356.1"/>
    <property type="molecule type" value="Genomic_DNA"/>
</dbReference>
<proteinExistence type="predicted"/>
<dbReference type="Proteomes" id="UP001620626">
    <property type="component" value="Unassembled WGS sequence"/>
</dbReference>
<evidence type="ECO:0000313" key="2">
    <source>
        <dbReference type="EMBL" id="KAL3088356.1"/>
    </source>
</evidence>
<evidence type="ECO:0000256" key="1">
    <source>
        <dbReference type="SAM" id="MobiDB-lite"/>
    </source>
</evidence>
<evidence type="ECO:0000313" key="3">
    <source>
        <dbReference type="EMBL" id="KAL3112480.1"/>
    </source>
</evidence>
<evidence type="ECO:0000313" key="5">
    <source>
        <dbReference type="Proteomes" id="UP001620626"/>
    </source>
</evidence>
<dbReference type="EMBL" id="JBICBT010000469">
    <property type="protein sequence ID" value="KAL3112480.1"/>
    <property type="molecule type" value="Genomic_DNA"/>
</dbReference>
<protein>
    <submittedName>
        <fullName evidence="3">Uncharacterized protein</fullName>
    </submittedName>
</protein>
<keyword evidence="5" id="KW-1185">Reference proteome</keyword>
<gene>
    <name evidence="4" type="ORF">niasHT_015907</name>
    <name evidence="3" type="ORF">niasHT_015965</name>
    <name evidence="2" type="ORF">niasHT_023916</name>
</gene>
<name>A0ABD2LCQ4_9BILA</name>
<feature type="region of interest" description="Disordered" evidence="1">
    <location>
        <begin position="1"/>
        <end position="22"/>
    </location>
</feature>
<comment type="caution">
    <text evidence="3">The sequence shown here is derived from an EMBL/GenBank/DDBJ whole genome shotgun (WGS) entry which is preliminary data.</text>
</comment>